<feature type="transmembrane region" description="Helical" evidence="9">
    <location>
        <begin position="215"/>
        <end position="237"/>
    </location>
</feature>
<comment type="similarity">
    <text evidence="2">Belongs to the ABC transporter superfamily. ABCB family. Multidrug resistance exporter (TC 3.A.1.201) subfamily.</text>
</comment>
<feature type="transmembrane region" description="Helical" evidence="9">
    <location>
        <begin position="292"/>
        <end position="316"/>
    </location>
</feature>
<proteinExistence type="inferred from homology"/>
<dbReference type="GO" id="GO:0005743">
    <property type="term" value="C:mitochondrial inner membrane"/>
    <property type="evidence" value="ECO:0007669"/>
    <property type="project" value="TreeGrafter"/>
</dbReference>
<dbReference type="FunFam" id="3.40.50.300:FF:000205">
    <property type="entry name" value="ABC transporter B family member 4"/>
    <property type="match status" value="1"/>
</dbReference>
<evidence type="ECO:0000313" key="12">
    <source>
        <dbReference type="EMBL" id="CAG8490787.1"/>
    </source>
</evidence>
<dbReference type="GO" id="GO:0015421">
    <property type="term" value="F:ABC-type oligopeptide transporter activity"/>
    <property type="evidence" value="ECO:0007669"/>
    <property type="project" value="TreeGrafter"/>
</dbReference>
<dbReference type="PROSITE" id="PS00211">
    <property type="entry name" value="ABC_TRANSPORTER_1"/>
    <property type="match status" value="2"/>
</dbReference>
<dbReference type="InterPro" id="IPR011527">
    <property type="entry name" value="ABC1_TM_dom"/>
</dbReference>
<feature type="domain" description="ABC transporter" evidence="10">
    <location>
        <begin position="1042"/>
        <end position="1276"/>
    </location>
</feature>
<accession>A0A9N8ZDW6</accession>
<dbReference type="PROSITE" id="PS50929">
    <property type="entry name" value="ABC_TM1F"/>
    <property type="match status" value="2"/>
</dbReference>
<dbReference type="InterPro" id="IPR003439">
    <property type="entry name" value="ABC_transporter-like_ATP-bd"/>
</dbReference>
<protein>
    <submittedName>
        <fullName evidence="12">8956_t:CDS:1</fullName>
    </submittedName>
</protein>
<keyword evidence="8 9" id="KW-0472">Membrane</keyword>
<dbReference type="SUPFAM" id="SSF52540">
    <property type="entry name" value="P-loop containing nucleoside triphosphate hydrolases"/>
    <property type="match status" value="2"/>
</dbReference>
<evidence type="ECO:0000256" key="5">
    <source>
        <dbReference type="ARBA" id="ARBA00022741"/>
    </source>
</evidence>
<dbReference type="FunFam" id="1.20.1560.10:FF:000009">
    <property type="entry name" value="ABC transporter B family member 1"/>
    <property type="match status" value="1"/>
</dbReference>
<dbReference type="Gene3D" id="3.40.50.300">
    <property type="entry name" value="P-loop containing nucleotide triphosphate hydrolases"/>
    <property type="match status" value="2"/>
</dbReference>
<dbReference type="GO" id="GO:0005524">
    <property type="term" value="F:ATP binding"/>
    <property type="evidence" value="ECO:0007669"/>
    <property type="project" value="UniProtKB-KW"/>
</dbReference>
<dbReference type="InterPro" id="IPR036640">
    <property type="entry name" value="ABC1_TM_sf"/>
</dbReference>
<feature type="transmembrane region" description="Helical" evidence="9">
    <location>
        <begin position="115"/>
        <end position="139"/>
    </location>
</feature>
<keyword evidence="7 9" id="KW-1133">Transmembrane helix</keyword>
<dbReference type="FunFam" id="3.40.50.300:FF:000916">
    <property type="entry name" value="ABC transporter B family member 9"/>
    <property type="match status" value="1"/>
</dbReference>
<keyword evidence="5" id="KW-0547">Nucleotide-binding</keyword>
<dbReference type="InterPro" id="IPR003593">
    <property type="entry name" value="AAA+_ATPase"/>
</dbReference>
<feature type="transmembrane region" description="Helical" evidence="9">
    <location>
        <begin position="863"/>
        <end position="884"/>
    </location>
</feature>
<evidence type="ECO:0000256" key="1">
    <source>
        <dbReference type="ARBA" id="ARBA00004141"/>
    </source>
</evidence>
<evidence type="ECO:0000256" key="9">
    <source>
        <dbReference type="SAM" id="Phobius"/>
    </source>
</evidence>
<evidence type="ECO:0000256" key="4">
    <source>
        <dbReference type="ARBA" id="ARBA00022692"/>
    </source>
</evidence>
<evidence type="ECO:0000256" key="2">
    <source>
        <dbReference type="ARBA" id="ARBA00007577"/>
    </source>
</evidence>
<evidence type="ECO:0000256" key="3">
    <source>
        <dbReference type="ARBA" id="ARBA00022448"/>
    </source>
</evidence>
<dbReference type="InterPro" id="IPR039421">
    <property type="entry name" value="Type_1_exporter"/>
</dbReference>
<keyword evidence="3" id="KW-0813">Transport</keyword>
<feature type="transmembrane region" description="Helical" evidence="9">
    <location>
        <begin position="756"/>
        <end position="783"/>
    </location>
</feature>
<evidence type="ECO:0000256" key="7">
    <source>
        <dbReference type="ARBA" id="ARBA00022989"/>
    </source>
</evidence>
<dbReference type="EMBL" id="CAJVPP010000531">
    <property type="protein sequence ID" value="CAG8490787.1"/>
    <property type="molecule type" value="Genomic_DNA"/>
</dbReference>
<dbReference type="Proteomes" id="UP000789375">
    <property type="component" value="Unassembled WGS sequence"/>
</dbReference>
<evidence type="ECO:0000256" key="8">
    <source>
        <dbReference type="ARBA" id="ARBA00023136"/>
    </source>
</evidence>
<dbReference type="Pfam" id="PF00664">
    <property type="entry name" value="ABC_membrane"/>
    <property type="match status" value="2"/>
</dbReference>
<dbReference type="PANTHER" id="PTHR43394:SF27">
    <property type="entry name" value="ATP-DEPENDENT TRANSLOCASE ABCB1-LIKE"/>
    <property type="match status" value="1"/>
</dbReference>
<comment type="subcellular location">
    <subcellularLocation>
        <location evidence="1">Membrane</location>
        <topology evidence="1">Multi-pass membrane protein</topology>
    </subcellularLocation>
</comment>
<feature type="domain" description="ABC transporter" evidence="10">
    <location>
        <begin position="394"/>
        <end position="634"/>
    </location>
</feature>
<dbReference type="CDD" id="cd18578">
    <property type="entry name" value="ABC_6TM_Pgp_ABCB1_D2_like"/>
    <property type="match status" value="1"/>
</dbReference>
<dbReference type="Gene3D" id="1.20.1560.10">
    <property type="entry name" value="ABC transporter type 1, transmembrane domain"/>
    <property type="match status" value="1"/>
</dbReference>
<dbReference type="FunFam" id="1.20.1560.10:FF:000102">
    <property type="entry name" value="ABC multidrug transporter Mdr1"/>
    <property type="match status" value="1"/>
</dbReference>
<sequence>MTDISDNNLNTLTSNNLLNEKKLTVIDAIQKDDKTSNENDKVKFLQLFRFATPLDKLMIFFGSIGAIANGVSMPLMTIIFADVLQAFANFAITKTKEGDMIVAAEELKLVVKNKVILFVILAVAVFILSYFQMSLWMIAGERQAKKIRQVYYAAILRQDIAFFDKMSTGNITNRISSDSDLYQEGISEKVGLIIQNVASFITGFVIAFIKGWKLALVLCSAFPLLAGAASFMSKLLANSTKQGQDAYGEAGAIAEQVLSGIRTVTAFGGQQREIVRYTTKLQQAYKVGKKKAVITAISTGSIMAIIYCTYGLAFWYGSILILAGEADSGIVLNVFFSILIGTFSIGGAAPNFSAISVAMGAAYNLFAAIDRIPTIDSASSDGKMLNKAAVKGRLEFKNLKFHYPARPDVQVLKSFSLTIEPGETVALVGTSGSGKSTIVGLLERFYDPIEGQILLDGEDIKRINIKSLRAQIGLVGQEPILFPESVRQNIAWGANPDGPEPSLNDIIEACKKSNAHEFIDDLPQKYDTDVGEKGSLMSGGQKQRIAIARALIKNPAILLLDEATSALDTESERLVQEALDVAATDRTTIVVAHRLSTIKNASKIVVMSHGEILEVGRHEELIASKGFYYGLVKAQELKTESDAEKSGFYGDDDDENIESETTITFNEKNYLKRIETKASTVKSYHDIEEELKKRSKQSAPIARIFKLQKPETLYIIIASIGAIFNGAINPLFSLIFSTLLNVYTKIDRPNELRSEANFWAGMFIVLAGVAALANFAQQGLFILSGEILTKRLRKMVFSHLLKQEMGFFDDERNNTGALTSKLATDATKVDGLTGTLMGSIIHSGSNMVFGLGIAFAYGWKLTLVILAATPLIFASGILQMKTLAGFGAKTRNAYEESGQIVQQSVANMRTIASLSREETFKELYNKAIKKPHSIAIRGSIVSSIGFGLSQGLLFLVYALAFWYGGELVASQEYTQGDMLKVLFAVIFCAMAAGQTSTFAPNTAKAKIAAISIFEILDRESKIDPTNNEGKDRPTPFTGSGELHNAHFNYPARPALKILRGLNLAIGSGKTIALVGGSGSGKSTVVSLLLRYYDLLSGTVNVEGVDVKDWNMEYLRANMSIVGQEPVLFDFTIGENIAYGKEGCSQEEIEAAAKDANIHNFIIGLPKGYDTPVGERGAQLSGGQKQRIAIARALIRQPKLLLLDEATSALDSESEKVVQDALDTASKGRTTITIAHRLSTIQNADLICVVKKGKIVEQGQHFDLVAQKGYYYDLVNKQTLTNLQ</sequence>
<evidence type="ECO:0000259" key="11">
    <source>
        <dbReference type="PROSITE" id="PS50929"/>
    </source>
</evidence>
<feature type="transmembrane region" description="Helical" evidence="9">
    <location>
        <begin position="981"/>
        <end position="999"/>
    </location>
</feature>
<dbReference type="GO" id="GO:0090374">
    <property type="term" value="P:oligopeptide export from mitochondrion"/>
    <property type="evidence" value="ECO:0007669"/>
    <property type="project" value="TreeGrafter"/>
</dbReference>
<dbReference type="FunFam" id="1.20.1560.10:FF:000025">
    <property type="entry name" value="ABC transporter B family member 9"/>
    <property type="match status" value="1"/>
</dbReference>
<dbReference type="CDD" id="cd03249">
    <property type="entry name" value="ABC_MTABC3_MDL1_MDL2"/>
    <property type="match status" value="2"/>
</dbReference>
<evidence type="ECO:0000259" key="10">
    <source>
        <dbReference type="PROSITE" id="PS50893"/>
    </source>
</evidence>
<feature type="transmembrane region" description="Helical" evidence="9">
    <location>
        <begin position="57"/>
        <end position="81"/>
    </location>
</feature>
<dbReference type="CDD" id="cd18577">
    <property type="entry name" value="ABC_6TM_Pgp_ABCB1_D1_like"/>
    <property type="match status" value="1"/>
</dbReference>
<dbReference type="InterPro" id="IPR017871">
    <property type="entry name" value="ABC_transporter-like_CS"/>
</dbReference>
<feature type="domain" description="ABC transmembrane type-1" evidence="11">
    <location>
        <begin position="60"/>
        <end position="355"/>
    </location>
</feature>
<evidence type="ECO:0000313" key="13">
    <source>
        <dbReference type="Proteomes" id="UP000789375"/>
    </source>
</evidence>
<name>A0A9N8ZDW6_FUNMO</name>
<gene>
    <name evidence="12" type="ORF">FMOSSE_LOCUS3519</name>
</gene>
<keyword evidence="13" id="KW-1185">Reference proteome</keyword>
<dbReference type="PANTHER" id="PTHR43394">
    <property type="entry name" value="ATP-DEPENDENT PERMEASE MDL1, MITOCHONDRIAL"/>
    <property type="match status" value="1"/>
</dbReference>
<reference evidence="12" key="1">
    <citation type="submission" date="2021-06" db="EMBL/GenBank/DDBJ databases">
        <authorList>
            <person name="Kallberg Y."/>
            <person name="Tangrot J."/>
            <person name="Rosling A."/>
        </authorList>
    </citation>
    <scope>NUCLEOTIDE SEQUENCE</scope>
    <source>
        <strain evidence="12">87-6 pot B 2015</strain>
    </source>
</reference>
<dbReference type="InterPro" id="IPR027417">
    <property type="entry name" value="P-loop_NTPase"/>
</dbReference>
<dbReference type="SMART" id="SM00382">
    <property type="entry name" value="AAA"/>
    <property type="match status" value="2"/>
</dbReference>
<feature type="transmembrane region" description="Helical" evidence="9">
    <location>
        <begin position="328"/>
        <end position="349"/>
    </location>
</feature>
<feature type="transmembrane region" description="Helical" evidence="9">
    <location>
        <begin position="713"/>
        <end position="736"/>
    </location>
</feature>
<organism evidence="12 13">
    <name type="scientific">Funneliformis mosseae</name>
    <name type="common">Endomycorrhizal fungus</name>
    <name type="synonym">Glomus mosseae</name>
    <dbReference type="NCBI Taxonomy" id="27381"/>
    <lineage>
        <taxon>Eukaryota</taxon>
        <taxon>Fungi</taxon>
        <taxon>Fungi incertae sedis</taxon>
        <taxon>Mucoromycota</taxon>
        <taxon>Glomeromycotina</taxon>
        <taxon>Glomeromycetes</taxon>
        <taxon>Glomerales</taxon>
        <taxon>Glomeraceae</taxon>
        <taxon>Funneliformis</taxon>
    </lineage>
</organism>
<feature type="transmembrane region" description="Helical" evidence="9">
    <location>
        <begin position="934"/>
        <end position="961"/>
    </location>
</feature>
<dbReference type="GO" id="GO:0016887">
    <property type="term" value="F:ATP hydrolysis activity"/>
    <property type="evidence" value="ECO:0007669"/>
    <property type="project" value="InterPro"/>
</dbReference>
<dbReference type="Pfam" id="PF00005">
    <property type="entry name" value="ABC_tran"/>
    <property type="match status" value="2"/>
</dbReference>
<keyword evidence="4 9" id="KW-0812">Transmembrane</keyword>
<evidence type="ECO:0000256" key="6">
    <source>
        <dbReference type="ARBA" id="ARBA00022840"/>
    </source>
</evidence>
<comment type="caution">
    <text evidence="12">The sequence shown here is derived from an EMBL/GenBank/DDBJ whole genome shotgun (WGS) entry which is preliminary data.</text>
</comment>
<dbReference type="PROSITE" id="PS50893">
    <property type="entry name" value="ABC_TRANSPORTER_2"/>
    <property type="match status" value="2"/>
</dbReference>
<dbReference type="SUPFAM" id="SSF90123">
    <property type="entry name" value="ABC transporter transmembrane region"/>
    <property type="match status" value="2"/>
</dbReference>
<feature type="transmembrane region" description="Helical" evidence="9">
    <location>
        <begin position="190"/>
        <end position="209"/>
    </location>
</feature>
<keyword evidence="6" id="KW-0067">ATP-binding</keyword>
<feature type="domain" description="ABC transmembrane type-1" evidence="11">
    <location>
        <begin position="716"/>
        <end position="1004"/>
    </location>
</feature>